<gene>
    <name evidence="3" type="ORF">SeLEV6574_g08568</name>
</gene>
<dbReference type="PRINTS" id="PR00380">
    <property type="entry name" value="KINESINHEAVY"/>
</dbReference>
<dbReference type="GO" id="GO:0005524">
    <property type="term" value="F:ATP binding"/>
    <property type="evidence" value="ECO:0007669"/>
    <property type="project" value="InterPro"/>
</dbReference>
<dbReference type="GO" id="GO:0007018">
    <property type="term" value="P:microtubule-based movement"/>
    <property type="evidence" value="ECO:0007669"/>
    <property type="project" value="InterPro"/>
</dbReference>
<dbReference type="AlphaFoldDB" id="A0A507BZ13"/>
<evidence type="ECO:0000259" key="2">
    <source>
        <dbReference type="PROSITE" id="PS50067"/>
    </source>
</evidence>
<dbReference type="InterPro" id="IPR036961">
    <property type="entry name" value="Kinesin_motor_dom_sf"/>
</dbReference>
<dbReference type="Gene3D" id="3.40.850.10">
    <property type="entry name" value="Kinesin motor domain"/>
    <property type="match status" value="1"/>
</dbReference>
<dbReference type="PANTHER" id="PTHR47968">
    <property type="entry name" value="CENTROMERE PROTEIN E"/>
    <property type="match status" value="1"/>
</dbReference>
<dbReference type="GO" id="GO:0003777">
    <property type="term" value="F:microtubule motor activity"/>
    <property type="evidence" value="ECO:0007669"/>
    <property type="project" value="InterPro"/>
</dbReference>
<dbReference type="SUPFAM" id="SSF52540">
    <property type="entry name" value="P-loop containing nucleoside triphosphate hydrolases"/>
    <property type="match status" value="1"/>
</dbReference>
<protein>
    <recommendedName>
        <fullName evidence="2">Kinesin motor domain-containing protein</fullName>
    </recommendedName>
</protein>
<comment type="similarity">
    <text evidence="1">Belongs to the TRAFAC class myosin-kinesin ATPase superfamily. Kinesin family.</text>
</comment>
<dbReference type="InterPro" id="IPR001752">
    <property type="entry name" value="Kinesin_motor_dom"/>
</dbReference>
<accession>A0A507BZ13</accession>
<dbReference type="OrthoDB" id="3176171at2759"/>
<reference evidence="3 4" key="1">
    <citation type="journal article" date="2019" name="Sci. Rep.">
        <title>Comparative genomics of chytrid fungi reveal insights into the obligate biotrophic and pathogenic lifestyle of Synchytrium endobioticum.</title>
        <authorList>
            <person name="van de Vossenberg B.T.L.H."/>
            <person name="Warris S."/>
            <person name="Nguyen H.D.T."/>
            <person name="van Gent-Pelzer M.P.E."/>
            <person name="Joly D.L."/>
            <person name="van de Geest H.C."/>
            <person name="Bonants P.J.M."/>
            <person name="Smith D.S."/>
            <person name="Levesque C.A."/>
            <person name="van der Lee T.A.J."/>
        </authorList>
    </citation>
    <scope>NUCLEOTIDE SEQUENCE [LARGE SCALE GENOMIC DNA]</scope>
    <source>
        <strain evidence="3 4">LEV6574</strain>
    </source>
</reference>
<evidence type="ECO:0000256" key="1">
    <source>
        <dbReference type="PROSITE-ProRule" id="PRU00283"/>
    </source>
</evidence>
<organism evidence="3 4">
    <name type="scientific">Synchytrium endobioticum</name>
    <dbReference type="NCBI Taxonomy" id="286115"/>
    <lineage>
        <taxon>Eukaryota</taxon>
        <taxon>Fungi</taxon>
        <taxon>Fungi incertae sedis</taxon>
        <taxon>Chytridiomycota</taxon>
        <taxon>Chytridiomycota incertae sedis</taxon>
        <taxon>Chytridiomycetes</taxon>
        <taxon>Synchytriales</taxon>
        <taxon>Synchytriaceae</taxon>
        <taxon>Synchytrium</taxon>
    </lineage>
</organism>
<comment type="caution">
    <text evidence="3">The sequence shown here is derived from an EMBL/GenBank/DDBJ whole genome shotgun (WGS) entry which is preliminary data.</text>
</comment>
<name>A0A507BZ13_9FUNG</name>
<proteinExistence type="inferred from homology"/>
<comment type="caution">
    <text evidence="1">Lacks conserved residue(s) required for the propagation of feature annotation.</text>
</comment>
<feature type="domain" description="Kinesin motor" evidence="2">
    <location>
        <begin position="1"/>
        <end position="151"/>
    </location>
</feature>
<evidence type="ECO:0000313" key="4">
    <source>
        <dbReference type="Proteomes" id="UP000320475"/>
    </source>
</evidence>
<dbReference type="PROSITE" id="PS50067">
    <property type="entry name" value="KINESIN_MOTOR_2"/>
    <property type="match status" value="1"/>
</dbReference>
<dbReference type="InterPro" id="IPR027417">
    <property type="entry name" value="P-loop_NTPase"/>
</dbReference>
<dbReference type="EMBL" id="QEAM01001096">
    <property type="protein sequence ID" value="TPX30986.1"/>
    <property type="molecule type" value="Genomic_DNA"/>
</dbReference>
<dbReference type="GO" id="GO:0008017">
    <property type="term" value="F:microtubule binding"/>
    <property type="evidence" value="ECO:0007669"/>
    <property type="project" value="InterPro"/>
</dbReference>
<evidence type="ECO:0000313" key="3">
    <source>
        <dbReference type="EMBL" id="TPX30986.1"/>
    </source>
</evidence>
<dbReference type="PANTHER" id="PTHR47968:SF33">
    <property type="entry name" value="KINESIN-LIKE PROTEIN KIN-7C, MITOCHONDRIAL ISOFORM X1"/>
    <property type="match status" value="1"/>
</dbReference>
<dbReference type="Pfam" id="PF00225">
    <property type="entry name" value="Kinesin"/>
    <property type="match status" value="1"/>
</dbReference>
<dbReference type="Proteomes" id="UP000320475">
    <property type="component" value="Unassembled WGS sequence"/>
</dbReference>
<dbReference type="InterPro" id="IPR027640">
    <property type="entry name" value="Kinesin-like_fam"/>
</dbReference>
<dbReference type="SMART" id="SM00129">
    <property type="entry name" value="KISc"/>
    <property type="match status" value="1"/>
</dbReference>
<sequence>MATVDLEDLPADLNIGLPFDFSVSDETGAISTSQVQEDMERMADAEVSNSSQVGRSPQTKNLIDLAGSERATSNVERRAKGAFINKSLLTLGSVIAKITEEKSAHIPNRDSKLTRILQSALTGHARIPVICTISATLSCLEESHNTLKFAS</sequence>